<accession>A0A162CR03</accession>
<evidence type="ECO:0000313" key="4">
    <source>
        <dbReference type="Proteomes" id="UP000076715"/>
    </source>
</evidence>
<evidence type="ECO:0000256" key="1">
    <source>
        <dbReference type="PROSITE-ProRule" id="PRU00023"/>
    </source>
</evidence>
<keyword evidence="4" id="KW-1185">Reference proteome</keyword>
<dbReference type="InterPro" id="IPR036770">
    <property type="entry name" value="Ankyrin_rpt-contain_sf"/>
</dbReference>
<name>A0A162CR03_9FLAO</name>
<protein>
    <submittedName>
        <fullName evidence="3">Uncharacterized protein</fullName>
    </submittedName>
</protein>
<dbReference type="STRING" id="1642818.AWE51_24590"/>
<dbReference type="AlphaFoldDB" id="A0A162CR03"/>
<dbReference type="EMBL" id="LQRT01000011">
    <property type="protein sequence ID" value="KZS40854.1"/>
    <property type="molecule type" value="Genomic_DNA"/>
</dbReference>
<dbReference type="Proteomes" id="UP000076715">
    <property type="component" value="Unassembled WGS sequence"/>
</dbReference>
<feature type="signal peptide" evidence="2">
    <location>
        <begin position="1"/>
        <end position="21"/>
    </location>
</feature>
<dbReference type="PANTHER" id="PTHR22677">
    <property type="entry name" value="ANKYRIN REPEAT DOMAIN-CONTAINING PROTEIN 60"/>
    <property type="match status" value="1"/>
</dbReference>
<organism evidence="3 4">
    <name type="scientific">Aquimarina aggregata</name>
    <dbReference type="NCBI Taxonomy" id="1642818"/>
    <lineage>
        <taxon>Bacteria</taxon>
        <taxon>Pseudomonadati</taxon>
        <taxon>Bacteroidota</taxon>
        <taxon>Flavobacteriia</taxon>
        <taxon>Flavobacteriales</taxon>
        <taxon>Flavobacteriaceae</taxon>
        <taxon>Aquimarina</taxon>
    </lineage>
</organism>
<keyword evidence="1" id="KW-0040">ANK repeat</keyword>
<reference evidence="3 4" key="1">
    <citation type="submission" date="2016-01" db="EMBL/GenBank/DDBJ databases">
        <title>The draft genome sequence of Aquimarina sp. RZW4-3-2.</title>
        <authorList>
            <person name="Wang Y."/>
        </authorList>
    </citation>
    <scope>NUCLEOTIDE SEQUENCE [LARGE SCALE GENOMIC DNA]</scope>
    <source>
        <strain evidence="3 4">RZW4-3-2</strain>
    </source>
</reference>
<dbReference type="PROSITE" id="PS50297">
    <property type="entry name" value="ANK_REP_REGION"/>
    <property type="match status" value="1"/>
</dbReference>
<sequence>MRKTMLATLVVACLATVSSFASETRMITNSHDSEFTTFKTNPFCMAIVKGDLDAVKKMIEFGSDVNEKWDGMTPLMYAARYNRVDIIKVLVKQGAKVKAKDSKGNNALKFAKLSNAKEAMALLEELS</sequence>
<dbReference type="SMART" id="SM00248">
    <property type="entry name" value="ANK"/>
    <property type="match status" value="2"/>
</dbReference>
<feature type="repeat" description="ANK" evidence="1">
    <location>
        <begin position="70"/>
        <end position="102"/>
    </location>
</feature>
<proteinExistence type="predicted"/>
<keyword evidence="2" id="KW-0732">Signal</keyword>
<dbReference type="RefSeq" id="WP_066313513.1">
    <property type="nucleotide sequence ID" value="NZ_LQRT01000011.1"/>
</dbReference>
<dbReference type="Gene3D" id="1.25.40.20">
    <property type="entry name" value="Ankyrin repeat-containing domain"/>
    <property type="match status" value="1"/>
</dbReference>
<evidence type="ECO:0000313" key="3">
    <source>
        <dbReference type="EMBL" id="KZS40854.1"/>
    </source>
</evidence>
<dbReference type="PANTHER" id="PTHR22677:SF4">
    <property type="entry name" value="USHER SYNDROME TYPE-1G PROTEIN-LIKE PROTEIN"/>
    <property type="match status" value="1"/>
</dbReference>
<dbReference type="InterPro" id="IPR039323">
    <property type="entry name" value="ANKRD_45/46/60"/>
</dbReference>
<dbReference type="SUPFAM" id="SSF48403">
    <property type="entry name" value="Ankyrin repeat"/>
    <property type="match status" value="1"/>
</dbReference>
<dbReference type="OrthoDB" id="1374157at2"/>
<dbReference type="PROSITE" id="PS50088">
    <property type="entry name" value="ANK_REPEAT"/>
    <property type="match status" value="1"/>
</dbReference>
<comment type="caution">
    <text evidence="3">The sequence shown here is derived from an EMBL/GenBank/DDBJ whole genome shotgun (WGS) entry which is preliminary data.</text>
</comment>
<dbReference type="Pfam" id="PF12796">
    <property type="entry name" value="Ank_2"/>
    <property type="match status" value="1"/>
</dbReference>
<dbReference type="InterPro" id="IPR002110">
    <property type="entry name" value="Ankyrin_rpt"/>
</dbReference>
<feature type="chain" id="PRO_5007832797" evidence="2">
    <location>
        <begin position="22"/>
        <end position="127"/>
    </location>
</feature>
<evidence type="ECO:0000256" key="2">
    <source>
        <dbReference type="SAM" id="SignalP"/>
    </source>
</evidence>
<gene>
    <name evidence="3" type="ORF">AWE51_24590</name>
</gene>